<name>A0A5K1K3K3_9APHY</name>
<proteinExistence type="predicted"/>
<dbReference type="InterPro" id="IPR011009">
    <property type="entry name" value="Kinase-like_dom_sf"/>
</dbReference>
<organism evidence="2">
    <name type="scientific">Ganoderma boninense</name>
    <dbReference type="NCBI Taxonomy" id="34458"/>
    <lineage>
        <taxon>Eukaryota</taxon>
        <taxon>Fungi</taxon>
        <taxon>Dikarya</taxon>
        <taxon>Basidiomycota</taxon>
        <taxon>Agaricomycotina</taxon>
        <taxon>Agaricomycetes</taxon>
        <taxon>Polyporales</taxon>
        <taxon>Polyporaceae</taxon>
        <taxon>Ganoderma</taxon>
    </lineage>
</organism>
<feature type="domain" description="Protein kinase" evidence="1">
    <location>
        <begin position="1"/>
        <end position="316"/>
    </location>
</feature>
<evidence type="ECO:0000313" key="2">
    <source>
        <dbReference type="EMBL" id="VWO99428.1"/>
    </source>
</evidence>
<sequence length="316" mass="35155">MMADTTDSASLCAPAVPASLEQGMDMGKIPDWLLTHPELRKRQIIVHEPLQPFTVYQTKWLPEGPIHVVKTLKPSRPEADIYDLLDRHSGSPTDHTIPHELIRCECPLVVMPFVSGMEYAMTYKTSAILAVFAQILEAVEHMHRLRIAHGDIFTPNIVAATEEDAKRDARLSAGRVYLIDFESSRQFECGPGLQTAVPLPDTHIIPPLGMTTFDPFSWDVYCLGLTFEGMIEVGLTLTMITAGSPGIDMSFLCNVQERFIFKPEAIPWIPVQFARWLKGNEAGCPCSRPVRAVAELLTATVRYPTTLFRAPRAGPD</sequence>
<dbReference type="GO" id="GO:0004672">
    <property type="term" value="F:protein kinase activity"/>
    <property type="evidence" value="ECO:0007669"/>
    <property type="project" value="InterPro"/>
</dbReference>
<dbReference type="GO" id="GO:0005524">
    <property type="term" value="F:ATP binding"/>
    <property type="evidence" value="ECO:0007669"/>
    <property type="project" value="InterPro"/>
</dbReference>
<evidence type="ECO:0000259" key="1">
    <source>
        <dbReference type="PROSITE" id="PS50011"/>
    </source>
</evidence>
<dbReference type="AlphaFoldDB" id="A0A5K1K3K3"/>
<dbReference type="PROSITE" id="PS50011">
    <property type="entry name" value="PROTEIN_KINASE_DOM"/>
    <property type="match status" value="1"/>
</dbReference>
<reference evidence="2" key="1">
    <citation type="submission" date="2019-10" db="EMBL/GenBank/DDBJ databases">
        <authorList>
            <person name="Nor Muhammad N."/>
        </authorList>
    </citation>
    <scope>NUCLEOTIDE SEQUENCE</scope>
</reference>
<accession>A0A5K1K3K3</accession>
<protein>
    <submittedName>
        <fullName evidence="2">Tyrosine-protein phosphatase YVH1</fullName>
    </submittedName>
</protein>
<dbReference type="InterPro" id="IPR000719">
    <property type="entry name" value="Prot_kinase_dom"/>
</dbReference>
<gene>
    <name evidence="2" type="primary">G4NAJ8</name>
</gene>
<dbReference type="Gene3D" id="1.10.510.10">
    <property type="entry name" value="Transferase(Phosphotransferase) domain 1"/>
    <property type="match status" value="1"/>
</dbReference>
<dbReference type="SUPFAM" id="SSF56112">
    <property type="entry name" value="Protein kinase-like (PK-like)"/>
    <property type="match status" value="1"/>
</dbReference>
<dbReference type="EMBL" id="LR727633">
    <property type="protein sequence ID" value="VWO99428.1"/>
    <property type="molecule type" value="Genomic_DNA"/>
</dbReference>